<proteinExistence type="predicted"/>
<dbReference type="AlphaFoldDB" id="A0A1W1H2W6"/>
<dbReference type="NCBIfam" id="TIGR01600">
    <property type="entry name" value="phage_tail_L"/>
    <property type="match status" value="1"/>
</dbReference>
<organism evidence="1 2">
    <name type="scientific">Stenotrophomonas indicatrix</name>
    <dbReference type="NCBI Taxonomy" id="2045451"/>
    <lineage>
        <taxon>Bacteria</taxon>
        <taxon>Pseudomonadati</taxon>
        <taxon>Pseudomonadota</taxon>
        <taxon>Gammaproteobacteria</taxon>
        <taxon>Lysobacterales</taxon>
        <taxon>Lysobacteraceae</taxon>
        <taxon>Stenotrophomonas</taxon>
    </lineage>
</organism>
<dbReference type="RefSeq" id="WP_025875707.1">
    <property type="nucleotide sequence ID" value="NZ_CBXW010000008.1"/>
</dbReference>
<dbReference type="InterPro" id="IPR006487">
    <property type="entry name" value="Phage_lambda_L"/>
</dbReference>
<name>A0A1W1H2W6_9GAMM</name>
<dbReference type="Proteomes" id="UP000191133">
    <property type="component" value="Unassembled WGS sequence"/>
</dbReference>
<dbReference type="GO" id="GO:0030430">
    <property type="term" value="C:host cell cytoplasm"/>
    <property type="evidence" value="ECO:0007669"/>
    <property type="project" value="InterPro"/>
</dbReference>
<dbReference type="EMBL" id="FWEU01000005">
    <property type="protein sequence ID" value="SLM25940.1"/>
    <property type="molecule type" value="Genomic_DNA"/>
</dbReference>
<reference evidence="2" key="1">
    <citation type="submission" date="2016-10" db="EMBL/GenBank/DDBJ databases">
        <authorList>
            <person name="Varghese N."/>
        </authorList>
    </citation>
    <scope>NUCLEOTIDE SEQUENCE [LARGE SCALE GENOMIC DNA]</scope>
    <source>
        <strain evidence="2">92MFCol6.1</strain>
    </source>
</reference>
<evidence type="ECO:0000313" key="2">
    <source>
        <dbReference type="Proteomes" id="UP000191133"/>
    </source>
</evidence>
<dbReference type="GeneID" id="64102865"/>
<accession>A0A1W1H2W6</accession>
<evidence type="ECO:0000313" key="1">
    <source>
        <dbReference type="EMBL" id="SLM25940.1"/>
    </source>
</evidence>
<dbReference type="GO" id="GO:0046718">
    <property type="term" value="P:symbiont entry into host cell"/>
    <property type="evidence" value="ECO:0007669"/>
    <property type="project" value="InterPro"/>
</dbReference>
<sequence>MITADAQQLEPGGRITVFELDASSFGADQLFFHAHLQSGVIIWQGQEYGPWPIEASGFERTSDQPPNPKLRVSNIDGRITAMCLLFDDLVGARVIRRQTLAKYLDAANFEEGNSSADPAEHFPDEVWFIERKVGEDKQTVEFELTTAIDLNGEQLPGRQIIAGMCGWLVRGGYRGPYCGYNGPAVADGDDVATDDPARDQCGGRVRSCKMRFGQDKPLPYGGFPAAGLLRS</sequence>
<gene>
    <name evidence="1" type="ORF">SAMN04488690_3695</name>
</gene>
<dbReference type="Pfam" id="PF05100">
    <property type="entry name" value="Phage_tail_L"/>
    <property type="match status" value="1"/>
</dbReference>
<dbReference type="GO" id="GO:0051536">
    <property type="term" value="F:iron-sulfur cluster binding"/>
    <property type="evidence" value="ECO:0007669"/>
    <property type="project" value="InterPro"/>
</dbReference>
<protein>
    <submittedName>
        <fullName evidence="1">Lambda-like phage minor tail protein L</fullName>
    </submittedName>
</protein>